<organism evidence="1">
    <name type="scientific">bioreactor metagenome</name>
    <dbReference type="NCBI Taxonomy" id="1076179"/>
    <lineage>
        <taxon>unclassified sequences</taxon>
        <taxon>metagenomes</taxon>
        <taxon>ecological metagenomes</taxon>
    </lineage>
</organism>
<accession>A0A645BCF6</accession>
<reference evidence="1" key="1">
    <citation type="submission" date="2019-08" db="EMBL/GenBank/DDBJ databases">
        <authorList>
            <person name="Kucharzyk K."/>
            <person name="Murdoch R.W."/>
            <person name="Higgins S."/>
            <person name="Loffler F."/>
        </authorList>
    </citation>
    <scope>NUCLEOTIDE SEQUENCE</scope>
</reference>
<protein>
    <submittedName>
        <fullName evidence="1">Uncharacterized protein</fullName>
    </submittedName>
</protein>
<evidence type="ECO:0000313" key="1">
    <source>
        <dbReference type="EMBL" id="MPM62776.1"/>
    </source>
</evidence>
<proteinExistence type="predicted"/>
<sequence length="120" mass="13316">MKKARRFLDALVKDGVHVCISLGQVKFSGPEDRVSEAYGVLAAVPSLAGKIQCLFNPTPEDMRAWLDSQDKKILEEYAARVDRLKAAGIPDAESVSLETTYHDHNSLLPERLQPIVVRDV</sequence>
<gene>
    <name evidence="1" type="ORF">SDC9_109654</name>
</gene>
<comment type="caution">
    <text evidence="1">The sequence shown here is derived from an EMBL/GenBank/DDBJ whole genome shotgun (WGS) entry which is preliminary data.</text>
</comment>
<name>A0A645BCF6_9ZZZZ</name>
<dbReference type="AlphaFoldDB" id="A0A645BCF6"/>
<dbReference type="EMBL" id="VSSQ01019041">
    <property type="protein sequence ID" value="MPM62776.1"/>
    <property type="molecule type" value="Genomic_DNA"/>
</dbReference>